<comment type="caution">
    <text evidence="3">The sequence shown here is derived from an EMBL/GenBank/DDBJ whole genome shotgun (WGS) entry which is preliminary data.</text>
</comment>
<dbReference type="InterPro" id="IPR020084">
    <property type="entry name" value="NUDIX_hydrolase_CS"/>
</dbReference>
<evidence type="ECO:0000313" key="3">
    <source>
        <dbReference type="EMBL" id="OHA70270.1"/>
    </source>
</evidence>
<gene>
    <name evidence="3" type="ORF">A3D64_03320</name>
</gene>
<name>A0A1G2RBP5_9BACT</name>
<dbReference type="GO" id="GO:0016787">
    <property type="term" value="F:hydrolase activity"/>
    <property type="evidence" value="ECO:0007669"/>
    <property type="project" value="UniProtKB-KW"/>
</dbReference>
<evidence type="ECO:0000256" key="1">
    <source>
        <dbReference type="ARBA" id="ARBA00022801"/>
    </source>
</evidence>
<dbReference type="SUPFAM" id="SSF55811">
    <property type="entry name" value="Nudix"/>
    <property type="match status" value="1"/>
</dbReference>
<sequence>MTSHPSDEYLDIVNEKDEVIGKQLRSEAYAQNRNNFRVVNAFVVNSNGQLWISRRTANKRIFPLCLDMSMGGHVEHGESYERTFQRETSEELNIDTNKASIKLLGHLTPREHGVSAFMNVYEIKTDETPAYNSNDFIEFYWLSPKELLAKIENGEKTKGDLPKLVGIFYGNA</sequence>
<dbReference type="Gene3D" id="3.90.79.10">
    <property type="entry name" value="Nucleoside Triphosphate Pyrophosphohydrolase"/>
    <property type="match status" value="1"/>
</dbReference>
<dbReference type="PROSITE" id="PS00893">
    <property type="entry name" value="NUDIX_BOX"/>
    <property type="match status" value="1"/>
</dbReference>
<dbReference type="EMBL" id="MHUB01000030">
    <property type="protein sequence ID" value="OHA70270.1"/>
    <property type="molecule type" value="Genomic_DNA"/>
</dbReference>
<keyword evidence="1 3" id="KW-0378">Hydrolase</keyword>
<accession>A0A1G2RBP5</accession>
<organism evidence="3 4">
    <name type="scientific">Candidatus Wildermuthbacteria bacterium RIFCSPHIGHO2_02_FULL_49_9</name>
    <dbReference type="NCBI Taxonomy" id="1802456"/>
    <lineage>
        <taxon>Bacteria</taxon>
        <taxon>Candidatus Wildermuthiibacteriota</taxon>
    </lineage>
</organism>
<proteinExistence type="predicted"/>
<dbReference type="InterPro" id="IPR015797">
    <property type="entry name" value="NUDIX_hydrolase-like_dom_sf"/>
</dbReference>
<dbReference type="PROSITE" id="PS51462">
    <property type="entry name" value="NUDIX"/>
    <property type="match status" value="1"/>
</dbReference>
<feature type="domain" description="Nudix hydrolase" evidence="2">
    <location>
        <begin position="34"/>
        <end position="164"/>
    </location>
</feature>
<reference evidence="3 4" key="1">
    <citation type="journal article" date="2016" name="Nat. Commun.">
        <title>Thousands of microbial genomes shed light on interconnected biogeochemical processes in an aquifer system.</title>
        <authorList>
            <person name="Anantharaman K."/>
            <person name="Brown C.T."/>
            <person name="Hug L.A."/>
            <person name="Sharon I."/>
            <person name="Castelle C.J."/>
            <person name="Probst A.J."/>
            <person name="Thomas B.C."/>
            <person name="Singh A."/>
            <person name="Wilkins M.J."/>
            <person name="Karaoz U."/>
            <person name="Brodie E.L."/>
            <person name="Williams K.H."/>
            <person name="Hubbard S.S."/>
            <person name="Banfield J.F."/>
        </authorList>
    </citation>
    <scope>NUCLEOTIDE SEQUENCE [LARGE SCALE GENOMIC DNA]</scope>
</reference>
<evidence type="ECO:0000259" key="2">
    <source>
        <dbReference type="PROSITE" id="PS51462"/>
    </source>
</evidence>
<evidence type="ECO:0000313" key="4">
    <source>
        <dbReference type="Proteomes" id="UP000178613"/>
    </source>
</evidence>
<dbReference type="PANTHER" id="PTHR10885:SF0">
    <property type="entry name" value="ISOPENTENYL-DIPHOSPHATE DELTA-ISOMERASE"/>
    <property type="match status" value="1"/>
</dbReference>
<dbReference type="Pfam" id="PF00293">
    <property type="entry name" value="NUDIX"/>
    <property type="match status" value="1"/>
</dbReference>
<dbReference type="PANTHER" id="PTHR10885">
    <property type="entry name" value="ISOPENTENYL-DIPHOSPHATE DELTA-ISOMERASE"/>
    <property type="match status" value="1"/>
</dbReference>
<dbReference type="AlphaFoldDB" id="A0A1G2RBP5"/>
<dbReference type="Proteomes" id="UP000178613">
    <property type="component" value="Unassembled WGS sequence"/>
</dbReference>
<protein>
    <submittedName>
        <fullName evidence="3">NUDIX hydrolase</fullName>
    </submittedName>
</protein>
<dbReference type="CDD" id="cd24154">
    <property type="entry name" value="NUDIX_DR0079"/>
    <property type="match status" value="1"/>
</dbReference>
<dbReference type="InterPro" id="IPR000086">
    <property type="entry name" value="NUDIX_hydrolase_dom"/>
</dbReference>